<dbReference type="InterPro" id="IPR000421">
    <property type="entry name" value="FA58C"/>
</dbReference>
<organism evidence="3 4">
    <name type="scientific">Streptomyces cinerochromogenes</name>
    <dbReference type="NCBI Taxonomy" id="66422"/>
    <lineage>
        <taxon>Bacteria</taxon>
        <taxon>Bacillati</taxon>
        <taxon>Actinomycetota</taxon>
        <taxon>Actinomycetes</taxon>
        <taxon>Kitasatosporales</taxon>
        <taxon>Streptomycetaceae</taxon>
        <taxon>Streptomyces</taxon>
    </lineage>
</organism>
<evidence type="ECO:0000259" key="2">
    <source>
        <dbReference type="PROSITE" id="PS52006"/>
    </source>
</evidence>
<dbReference type="RefSeq" id="WP_392824803.1">
    <property type="nucleotide sequence ID" value="NZ_JBICYV010000027.1"/>
</dbReference>
<dbReference type="SUPFAM" id="SSF49785">
    <property type="entry name" value="Galactose-binding domain-like"/>
    <property type="match status" value="1"/>
</dbReference>
<dbReference type="InterPro" id="IPR037398">
    <property type="entry name" value="Glyco_hydro_64_fam"/>
</dbReference>
<evidence type="ECO:0000313" key="4">
    <source>
        <dbReference type="Proteomes" id="UP001604267"/>
    </source>
</evidence>
<dbReference type="Gene3D" id="2.60.120.260">
    <property type="entry name" value="Galactose-binding domain-like"/>
    <property type="match status" value="1"/>
</dbReference>
<feature type="domain" description="GH64" evidence="2">
    <location>
        <begin position="163"/>
        <end position="452"/>
    </location>
</feature>
<reference evidence="3 4" key="1">
    <citation type="submission" date="2024-10" db="EMBL/GenBank/DDBJ databases">
        <title>The Natural Products Discovery Center: Release of the First 8490 Sequenced Strains for Exploring Actinobacteria Biosynthetic Diversity.</title>
        <authorList>
            <person name="Kalkreuter E."/>
            <person name="Kautsar S.A."/>
            <person name="Yang D."/>
            <person name="Bader C.D."/>
            <person name="Teijaro C.N."/>
            <person name="Fluegel L."/>
            <person name="Davis C.M."/>
            <person name="Simpson J.R."/>
            <person name="Lauterbach L."/>
            <person name="Steele A.D."/>
            <person name="Gui C."/>
            <person name="Meng S."/>
            <person name="Li G."/>
            <person name="Viehrig K."/>
            <person name="Ye F."/>
            <person name="Su P."/>
            <person name="Kiefer A.F."/>
            <person name="Nichols A."/>
            <person name="Cepeda A.J."/>
            <person name="Yan W."/>
            <person name="Fan B."/>
            <person name="Jiang Y."/>
            <person name="Adhikari A."/>
            <person name="Zheng C.-J."/>
            <person name="Schuster L."/>
            <person name="Cowan T.M."/>
            <person name="Smanski M.J."/>
            <person name="Chevrette M.G."/>
            <person name="De Carvalho L.P.S."/>
            <person name="Shen B."/>
        </authorList>
    </citation>
    <scope>NUCLEOTIDE SEQUENCE [LARGE SCALE GENOMIC DNA]</scope>
    <source>
        <strain evidence="3 4">NPDC048320</strain>
    </source>
</reference>
<proteinExistence type="predicted"/>
<name>A0ABW7BHC9_9ACTN</name>
<dbReference type="InterPro" id="IPR008979">
    <property type="entry name" value="Galactose-bd-like_sf"/>
</dbReference>
<protein>
    <submittedName>
        <fullName evidence="3">Beta-1,3-glucanase family protein</fullName>
    </submittedName>
</protein>
<dbReference type="Pfam" id="PF16483">
    <property type="entry name" value="Glyco_hydro_64"/>
    <property type="match status" value="2"/>
</dbReference>
<sequence>MQTSFNALTRRPAAYVARSRTALILVIALLAACFVALTPSLARADDQLLSQGRPANASSTENASFPATAAVDGNPGTRWSSAFADPQWLQVDLGSAQRISRVTLTWEAAYAKAYQIQTSTDAANWTTVYSTTTATGGTQNLTVTGSGRYVRIYGTARATQYGYSLWEFQVYGPGGGTTPPDDFWGSTSDIPPAQNAVEVKILNRTNGKYPDSQVYWSFNGQTHSIAEQPYLDMPANSAGRMYFYLGSPNSPYYDFIEFTVGSNVFNGNTTRVDAFGLKLAMRLHAKDGYDVEVGENRQTFAEDRATTFQRFTDAVPSQFKVLAQTQAPYRIIAPGSDPSFRAGGANATYFTSYAQSVGVNAATSDIFGCAASLASNPDMCAALNRHVATLPASQQADPSQYYKAAPANYYAKFWHDNAINTLAYGFPYDDVAGQSSFISHSNPQWLLVAVGW</sequence>
<dbReference type="PROSITE" id="PS50022">
    <property type="entry name" value="FA58C_3"/>
    <property type="match status" value="1"/>
</dbReference>
<dbReference type="Gene3D" id="2.60.110.10">
    <property type="entry name" value="Thaumatin"/>
    <property type="match status" value="1"/>
</dbReference>
<accession>A0ABW7BHC9</accession>
<dbReference type="InterPro" id="IPR032477">
    <property type="entry name" value="Glyco_hydro_64"/>
</dbReference>
<keyword evidence="4" id="KW-1185">Reference proteome</keyword>
<dbReference type="EMBL" id="JBICYV010000027">
    <property type="protein sequence ID" value="MFG3016240.1"/>
    <property type="molecule type" value="Genomic_DNA"/>
</dbReference>
<dbReference type="CDD" id="cd09214">
    <property type="entry name" value="GH64-like"/>
    <property type="match status" value="1"/>
</dbReference>
<dbReference type="PANTHER" id="PTHR38165">
    <property type="match status" value="1"/>
</dbReference>
<evidence type="ECO:0000259" key="1">
    <source>
        <dbReference type="PROSITE" id="PS50022"/>
    </source>
</evidence>
<gene>
    <name evidence="3" type="ORF">ACGFZB_38535</name>
</gene>
<feature type="domain" description="F5/8 type C" evidence="1">
    <location>
        <begin position="36"/>
        <end position="173"/>
    </location>
</feature>
<dbReference type="InterPro" id="IPR037176">
    <property type="entry name" value="Osmotin/thaumatin-like_sf"/>
</dbReference>
<evidence type="ECO:0000313" key="3">
    <source>
        <dbReference type="EMBL" id="MFG3016240.1"/>
    </source>
</evidence>
<dbReference type="Pfam" id="PF00754">
    <property type="entry name" value="F5_F8_type_C"/>
    <property type="match status" value="1"/>
</dbReference>
<dbReference type="PROSITE" id="PS52006">
    <property type="entry name" value="GH64"/>
    <property type="match status" value="1"/>
</dbReference>
<dbReference type="PANTHER" id="PTHR38165:SF1">
    <property type="entry name" value="GLUCANASE B"/>
    <property type="match status" value="1"/>
</dbReference>
<comment type="caution">
    <text evidence="3">The sequence shown here is derived from an EMBL/GenBank/DDBJ whole genome shotgun (WGS) entry which is preliminary data.</text>
</comment>
<dbReference type="Proteomes" id="UP001604267">
    <property type="component" value="Unassembled WGS sequence"/>
</dbReference>